<dbReference type="Proteomes" id="UP000095214">
    <property type="component" value="Chromosome"/>
</dbReference>
<evidence type="ECO:0008006" key="3">
    <source>
        <dbReference type="Google" id="ProtNLM"/>
    </source>
</evidence>
<reference evidence="1 2" key="1">
    <citation type="submission" date="2016-09" db="EMBL/GenBank/DDBJ databases">
        <title>Complete genome sequence of Actinomyces hongkongensis HKU8.</title>
        <authorList>
            <person name="Gao Y.-X."/>
            <person name="Zhou Y.-Y."/>
            <person name="Xie Y."/>
            <person name="Wang M."/>
            <person name="Wang S.-J."/>
            <person name="Shen S.-G."/>
        </authorList>
    </citation>
    <scope>NUCLEOTIDE SEQUENCE [LARGE SCALE GENOMIC DNA]</scope>
    <source>
        <strain evidence="1 2">HKU8</strain>
    </source>
</reference>
<dbReference type="RefSeq" id="WP_009743839.1">
    <property type="nucleotide sequence ID" value="NZ_CP017298.1"/>
</dbReference>
<name>A0A1D8B2P1_9ACTO</name>
<sequence>MLSEGRIVGASGKDWLDFDQQIDLLRERGLEVEDDEECIRFLQNVGYYRLSGYFRYWQKDPAHQGNTFKNGATFNQVRELYLTERRLADGLAGTLRKVEVALATRFAHAYGREVAEEGGLARGQGFTLPSNPETPPVDFFVCRDLDRSKEPFIEHYRDKIPGGVPSADAYDRLPVWVAVCVLSFGTLSRCLAASGESGVLNAVAESVGVKRRYFDSQVRSLVYLRNRIAHHARLWNHIVTNSPGMAPNIRRRMQQNRGAYAPQSVYEVCVVLSMLAEGLGVVDAGYLDRIDESLKSHDELNMGLRHPKKC</sequence>
<evidence type="ECO:0000313" key="1">
    <source>
        <dbReference type="EMBL" id="AOS47403.1"/>
    </source>
</evidence>
<dbReference type="STRING" id="178339.BH719_05635"/>
<dbReference type="Pfam" id="PF07751">
    <property type="entry name" value="Abi_2"/>
    <property type="match status" value="1"/>
</dbReference>
<organism evidence="1 2">
    <name type="scientific">Pauljensenia hongkongensis</name>
    <dbReference type="NCBI Taxonomy" id="178339"/>
    <lineage>
        <taxon>Bacteria</taxon>
        <taxon>Bacillati</taxon>
        <taxon>Actinomycetota</taxon>
        <taxon>Actinomycetes</taxon>
        <taxon>Actinomycetales</taxon>
        <taxon>Actinomycetaceae</taxon>
        <taxon>Pauljensenia</taxon>
    </lineage>
</organism>
<keyword evidence="2" id="KW-1185">Reference proteome</keyword>
<evidence type="ECO:0000313" key="2">
    <source>
        <dbReference type="Proteomes" id="UP000095214"/>
    </source>
</evidence>
<dbReference type="KEGG" id="phon:BH719_05635"/>
<gene>
    <name evidence="1" type="ORF">BH719_05635</name>
</gene>
<proteinExistence type="predicted"/>
<dbReference type="InterPro" id="IPR011664">
    <property type="entry name" value="Abi_system_AbiD/AbiF-like"/>
</dbReference>
<dbReference type="EMBL" id="CP017298">
    <property type="protein sequence ID" value="AOS47403.1"/>
    <property type="molecule type" value="Genomic_DNA"/>
</dbReference>
<dbReference type="AlphaFoldDB" id="A0A1D8B2P1"/>
<protein>
    <recommendedName>
        <fullName evidence="3">CAAX protease</fullName>
    </recommendedName>
</protein>
<accession>A0A1D8B2P1</accession>